<proteinExistence type="predicted"/>
<reference evidence="2 3" key="1">
    <citation type="journal article" date="2019" name="Emerg. Microbes Infect.">
        <title>Comprehensive subspecies identification of 175 nontuberculous mycobacteria species based on 7547 genomic profiles.</title>
        <authorList>
            <person name="Matsumoto Y."/>
            <person name="Kinjo T."/>
            <person name="Motooka D."/>
            <person name="Nabeya D."/>
            <person name="Jung N."/>
            <person name="Uechi K."/>
            <person name="Horii T."/>
            <person name="Iida T."/>
            <person name="Fujita J."/>
            <person name="Nakamura S."/>
        </authorList>
    </citation>
    <scope>NUCLEOTIDE SEQUENCE [LARGE SCALE GENOMIC DNA]</scope>
    <source>
        <strain evidence="2 3">JCM 16017</strain>
    </source>
</reference>
<dbReference type="RefSeq" id="WP_234807305.1">
    <property type="nucleotide sequence ID" value="NZ_BLKV01000001.1"/>
</dbReference>
<dbReference type="Gene3D" id="3.40.50.1240">
    <property type="entry name" value="Phosphoglycerate mutase-like"/>
    <property type="match status" value="1"/>
</dbReference>
<dbReference type="EMBL" id="BLKV01000001">
    <property type="protein sequence ID" value="GFG69628.1"/>
    <property type="molecule type" value="Genomic_DNA"/>
</dbReference>
<dbReference type="InterPro" id="IPR013078">
    <property type="entry name" value="His_Pase_superF_clade-1"/>
</dbReference>
<dbReference type="Pfam" id="PF00300">
    <property type="entry name" value="His_Phos_1"/>
    <property type="match status" value="1"/>
</dbReference>
<keyword evidence="1" id="KW-0732">Signal</keyword>
<dbReference type="CDD" id="cd07067">
    <property type="entry name" value="HP_PGM_like"/>
    <property type="match status" value="1"/>
</dbReference>
<evidence type="ECO:0000313" key="3">
    <source>
        <dbReference type="Proteomes" id="UP000465263"/>
    </source>
</evidence>
<gene>
    <name evidence="2" type="ORF">MSEN_13480</name>
</gene>
<name>A0A7I9XIS3_9MYCO</name>
<evidence type="ECO:0008006" key="4">
    <source>
        <dbReference type="Google" id="ProtNLM"/>
    </source>
</evidence>
<sequence length="358" mass="37228">MQVSPILSLTAGAALVGGIAVAPVAAPPASSRATTPDVELTAQDVVIDFVRHAQMTPPYDLLLTPSPDHPGAPLSDLGHQQANDVGQQLFTQLGPVAGIFTGQGLRVQETAAPFADLEGTGGAPADVHILPGLDEVDSGVYALDPIESLGGRLAFLTVGAWSFGAPLGLALVQGPGSHDINGVVLDDRFSDAVQTMYDHALSSGVVSANGQLTDVAFSSTASVFAWVMQNVDNPDLPFFLNLLNESHSVPNGQTSIFLPNAAVVEVEGNPTDGWTLISWDGHAIPQDPDLFTALFVDVRDVMLPVQESLWAVHQAILGSDPEVIMNAVQTGFEQVTSALSQFPGAVFSDIADALGNLG</sequence>
<dbReference type="SUPFAM" id="SSF53254">
    <property type="entry name" value="Phosphoglycerate mutase-like"/>
    <property type="match status" value="1"/>
</dbReference>
<protein>
    <recommendedName>
        <fullName evidence="4">Histidine phosphatase family protein</fullName>
    </recommendedName>
</protein>
<dbReference type="InterPro" id="IPR029033">
    <property type="entry name" value="His_PPase_superfam"/>
</dbReference>
<organism evidence="2 3">
    <name type="scientific">Mycolicibacter senuensis</name>
    <dbReference type="NCBI Taxonomy" id="386913"/>
    <lineage>
        <taxon>Bacteria</taxon>
        <taxon>Bacillati</taxon>
        <taxon>Actinomycetota</taxon>
        <taxon>Actinomycetes</taxon>
        <taxon>Mycobacteriales</taxon>
        <taxon>Mycobacteriaceae</taxon>
        <taxon>Mycolicibacter</taxon>
    </lineage>
</organism>
<accession>A0A7I9XIS3</accession>
<feature type="chain" id="PRO_5038493613" description="Histidine phosphatase family protein" evidence="1">
    <location>
        <begin position="23"/>
        <end position="358"/>
    </location>
</feature>
<feature type="signal peptide" evidence="1">
    <location>
        <begin position="1"/>
        <end position="22"/>
    </location>
</feature>
<evidence type="ECO:0000313" key="2">
    <source>
        <dbReference type="EMBL" id="GFG69628.1"/>
    </source>
</evidence>
<keyword evidence="3" id="KW-1185">Reference proteome</keyword>
<comment type="caution">
    <text evidence="2">The sequence shown here is derived from an EMBL/GenBank/DDBJ whole genome shotgun (WGS) entry which is preliminary data.</text>
</comment>
<dbReference type="AlphaFoldDB" id="A0A7I9XIS3"/>
<evidence type="ECO:0000256" key="1">
    <source>
        <dbReference type="SAM" id="SignalP"/>
    </source>
</evidence>
<dbReference type="Proteomes" id="UP000465263">
    <property type="component" value="Unassembled WGS sequence"/>
</dbReference>